<name>A0ACB8UYB2_9EURO</name>
<evidence type="ECO:0000313" key="1">
    <source>
        <dbReference type="EMBL" id="KAI2387809.1"/>
    </source>
</evidence>
<reference evidence="1" key="1">
    <citation type="journal article" date="2022" name="bioRxiv">
        <title>Population genetic analysis of Ophidiomyces ophidiicola, the causative agent of snake fungal disease, indicates recent introductions to the USA.</title>
        <authorList>
            <person name="Ladner J.T."/>
            <person name="Palmer J.M."/>
            <person name="Ettinger C.L."/>
            <person name="Stajich J.E."/>
            <person name="Farrell T.M."/>
            <person name="Glorioso B.M."/>
            <person name="Lawson B."/>
            <person name="Price S.J."/>
            <person name="Stengle A.G."/>
            <person name="Grear D.A."/>
            <person name="Lorch J.M."/>
        </authorList>
    </citation>
    <scope>NUCLEOTIDE SEQUENCE</scope>
    <source>
        <strain evidence="1">NWHC 24266-5</strain>
    </source>
</reference>
<organism evidence="1">
    <name type="scientific">Ophidiomyces ophidiicola</name>
    <dbReference type="NCBI Taxonomy" id="1387563"/>
    <lineage>
        <taxon>Eukaryota</taxon>
        <taxon>Fungi</taxon>
        <taxon>Dikarya</taxon>
        <taxon>Ascomycota</taxon>
        <taxon>Pezizomycotina</taxon>
        <taxon>Eurotiomycetes</taxon>
        <taxon>Eurotiomycetidae</taxon>
        <taxon>Onygenales</taxon>
        <taxon>Onygenaceae</taxon>
        <taxon>Ophidiomyces</taxon>
    </lineage>
</organism>
<sequence length="288" mass="32949">MEYDIGRLLFILETASQLANEKLDSVEIPDTRLTVTELKLQTSSIRIHYINIGKRLYLNRVSDPILNETEGGQWTDYTLEDYFAVKSDGMGIVDIAFSQKNRRPCWIVNNPAEPFDPEFSEVKGVDIRGLRVIRDSRKCRAITVLSRTGGEPFFYKTPYPPEHVWVDVGFPIKSPLAPTDPFSYVSKATYIPFKDLKEIVLYLDPSRVGVQRIALDHSGDYGEHVIHFSSSSTYLKFLICAVGIGFNYPWLQFEVNGEWIPPIHEHCFVIHEVVLRTLRDCGGEEPFQ</sequence>
<protein>
    <submittedName>
        <fullName evidence="1">Uncharacterized protein</fullName>
    </submittedName>
</protein>
<comment type="caution">
    <text evidence="1">The sequence shown here is derived from an EMBL/GenBank/DDBJ whole genome shotgun (WGS) entry which is preliminary data.</text>
</comment>
<dbReference type="EMBL" id="JALBCA010000036">
    <property type="protein sequence ID" value="KAI2387809.1"/>
    <property type="molecule type" value="Genomic_DNA"/>
</dbReference>
<gene>
    <name evidence="1" type="ORF">LOY88_002954</name>
</gene>
<proteinExistence type="predicted"/>
<accession>A0ACB8UYB2</accession>